<evidence type="ECO:0000256" key="8">
    <source>
        <dbReference type="ARBA" id="ARBA00023012"/>
    </source>
</evidence>
<evidence type="ECO:0000256" key="10">
    <source>
        <dbReference type="SAM" id="Phobius"/>
    </source>
</evidence>
<dbReference type="EMBL" id="QICB01000001">
    <property type="protein sequence ID" value="RNL21743.1"/>
    <property type="molecule type" value="Genomic_DNA"/>
</dbReference>
<protein>
    <recommendedName>
        <fullName evidence="2">histidine kinase</fullName>
        <ecNumber evidence="2">2.7.13.3</ecNumber>
    </recommendedName>
</protein>
<dbReference type="PROSITE" id="PS51257">
    <property type="entry name" value="PROKAR_LIPOPROTEIN"/>
    <property type="match status" value="1"/>
</dbReference>
<dbReference type="InterPro" id="IPR011712">
    <property type="entry name" value="Sig_transdc_His_kin_sub3_dim/P"/>
</dbReference>
<gene>
    <name evidence="12" type="ORF">DMP07_00560</name>
</gene>
<keyword evidence="10" id="KW-0812">Transmembrane</keyword>
<evidence type="ECO:0000313" key="13">
    <source>
        <dbReference type="Proteomes" id="UP000267368"/>
    </source>
</evidence>
<dbReference type="InterPro" id="IPR050482">
    <property type="entry name" value="Sensor_HK_TwoCompSys"/>
</dbReference>
<dbReference type="GO" id="GO:0016020">
    <property type="term" value="C:membrane"/>
    <property type="evidence" value="ECO:0007669"/>
    <property type="project" value="InterPro"/>
</dbReference>
<keyword evidence="3" id="KW-0597">Phosphoprotein</keyword>
<dbReference type="GO" id="GO:0046983">
    <property type="term" value="F:protein dimerization activity"/>
    <property type="evidence" value="ECO:0007669"/>
    <property type="project" value="InterPro"/>
</dbReference>
<dbReference type="SMART" id="SM00387">
    <property type="entry name" value="HATPase_c"/>
    <property type="match status" value="1"/>
</dbReference>
<dbReference type="AlphaFoldDB" id="A0A3N0AHX7"/>
<dbReference type="GO" id="GO:0005524">
    <property type="term" value="F:ATP binding"/>
    <property type="evidence" value="ECO:0007669"/>
    <property type="project" value="UniProtKB-KW"/>
</dbReference>
<dbReference type="PANTHER" id="PTHR24421">
    <property type="entry name" value="NITRATE/NITRITE SENSOR PROTEIN NARX-RELATED"/>
    <property type="match status" value="1"/>
</dbReference>
<evidence type="ECO:0000259" key="11">
    <source>
        <dbReference type="SMART" id="SM00387"/>
    </source>
</evidence>
<feature type="coiled-coil region" evidence="9">
    <location>
        <begin position="160"/>
        <end position="194"/>
    </location>
</feature>
<dbReference type="Gene3D" id="3.30.565.10">
    <property type="entry name" value="Histidine kinase-like ATPase, C-terminal domain"/>
    <property type="match status" value="1"/>
</dbReference>
<dbReference type="Proteomes" id="UP000267368">
    <property type="component" value="Unassembled WGS sequence"/>
</dbReference>
<evidence type="ECO:0000256" key="7">
    <source>
        <dbReference type="ARBA" id="ARBA00022840"/>
    </source>
</evidence>
<feature type="domain" description="Histidine kinase/HSP90-like ATPase" evidence="11">
    <location>
        <begin position="300"/>
        <end position="392"/>
    </location>
</feature>
<sequence>MGPRDWAIDVAVALVAFVFGCVQLILASTSVFYVDGPFREMAGLVNIVPNGYAYAALAFTTFPLVLRRAAPWPTLAIVSACFFFSSGFMSGYALSAVGPIIAAFTVASELSGRHAAGAGVVAAAVMLVAPTPLPSETLATIMRVQNAVFAAAAVSLGFAVRTYRAYARETERRLDEAERSREELAARRVAEERVRIARDVHDITAHSLSAVAIQAAAAERLVDLDPAAAKEAIVDIRTVSKGALDEIRSMIGVLRGDEAAQTAPAEGTERLEDVVSYLERAGLEVSCATRGYEKNAVPAFVDMALFALVREAATNTVRHAHASRVDITLRSSGASASLSYVDDGVGFSQADRDAAEGHGLQGMAERIEALGGRFRAVGEGGCALSAEIPLEGVRDAR</sequence>
<keyword evidence="7" id="KW-0067">ATP-binding</keyword>
<feature type="transmembrane region" description="Helical" evidence="10">
    <location>
        <begin position="115"/>
        <end position="133"/>
    </location>
</feature>
<evidence type="ECO:0000256" key="5">
    <source>
        <dbReference type="ARBA" id="ARBA00022741"/>
    </source>
</evidence>
<evidence type="ECO:0000313" key="12">
    <source>
        <dbReference type="EMBL" id="RNL21743.1"/>
    </source>
</evidence>
<evidence type="ECO:0000256" key="4">
    <source>
        <dbReference type="ARBA" id="ARBA00022679"/>
    </source>
</evidence>
<dbReference type="Gene3D" id="1.20.5.1930">
    <property type="match status" value="1"/>
</dbReference>
<feature type="transmembrane region" description="Helical" evidence="10">
    <location>
        <begin position="72"/>
        <end position="94"/>
    </location>
</feature>
<dbReference type="Pfam" id="PF07730">
    <property type="entry name" value="HisKA_3"/>
    <property type="match status" value="1"/>
</dbReference>
<organism evidence="12 13">
    <name type="scientific">Slackia faecicanis</name>
    <dbReference type="NCBI Taxonomy" id="255723"/>
    <lineage>
        <taxon>Bacteria</taxon>
        <taxon>Bacillati</taxon>
        <taxon>Actinomycetota</taxon>
        <taxon>Coriobacteriia</taxon>
        <taxon>Eggerthellales</taxon>
        <taxon>Eggerthellaceae</taxon>
        <taxon>Slackia</taxon>
    </lineage>
</organism>
<keyword evidence="4" id="KW-0808">Transferase</keyword>
<comment type="catalytic activity">
    <reaction evidence="1">
        <text>ATP + protein L-histidine = ADP + protein N-phospho-L-histidine.</text>
        <dbReference type="EC" id="2.7.13.3"/>
    </reaction>
</comment>
<dbReference type="InterPro" id="IPR036890">
    <property type="entry name" value="HATPase_C_sf"/>
</dbReference>
<dbReference type="PANTHER" id="PTHR24421:SF10">
    <property type="entry name" value="NITRATE_NITRITE SENSOR PROTEIN NARQ"/>
    <property type="match status" value="1"/>
</dbReference>
<evidence type="ECO:0000256" key="6">
    <source>
        <dbReference type="ARBA" id="ARBA00022777"/>
    </source>
</evidence>
<dbReference type="EC" id="2.7.13.3" evidence="2"/>
<keyword evidence="13" id="KW-1185">Reference proteome</keyword>
<accession>A0A3N0AHX7</accession>
<keyword evidence="5" id="KW-0547">Nucleotide-binding</keyword>
<dbReference type="InterPro" id="IPR003594">
    <property type="entry name" value="HATPase_dom"/>
</dbReference>
<proteinExistence type="predicted"/>
<name>A0A3N0AHX7_9ACTN</name>
<dbReference type="CDD" id="cd16917">
    <property type="entry name" value="HATPase_UhpB-NarQ-NarX-like"/>
    <property type="match status" value="1"/>
</dbReference>
<keyword evidence="10" id="KW-1133">Transmembrane helix</keyword>
<keyword evidence="9" id="KW-0175">Coiled coil</keyword>
<feature type="transmembrane region" description="Helical" evidence="10">
    <location>
        <begin position="145"/>
        <end position="163"/>
    </location>
</feature>
<dbReference type="OrthoDB" id="227596at2"/>
<keyword evidence="8" id="KW-0902">Two-component regulatory system</keyword>
<keyword evidence="6 12" id="KW-0418">Kinase</keyword>
<evidence type="ECO:0000256" key="2">
    <source>
        <dbReference type="ARBA" id="ARBA00012438"/>
    </source>
</evidence>
<reference evidence="13" key="1">
    <citation type="submission" date="2018-05" db="EMBL/GenBank/DDBJ databases">
        <title>Genome Sequencing of selected type strains of the family Eggerthellaceae.</title>
        <authorList>
            <person name="Danylec N."/>
            <person name="Stoll D.A."/>
            <person name="Doetsch A."/>
            <person name="Huch M."/>
        </authorList>
    </citation>
    <scope>NUCLEOTIDE SEQUENCE [LARGE SCALE GENOMIC DNA]</scope>
    <source>
        <strain evidence="13">DSM 17537</strain>
    </source>
</reference>
<feature type="transmembrane region" description="Helical" evidence="10">
    <location>
        <begin position="44"/>
        <end position="66"/>
    </location>
</feature>
<evidence type="ECO:0000256" key="9">
    <source>
        <dbReference type="SAM" id="Coils"/>
    </source>
</evidence>
<dbReference type="SUPFAM" id="SSF55874">
    <property type="entry name" value="ATPase domain of HSP90 chaperone/DNA topoisomerase II/histidine kinase"/>
    <property type="match status" value="1"/>
</dbReference>
<evidence type="ECO:0000256" key="1">
    <source>
        <dbReference type="ARBA" id="ARBA00000085"/>
    </source>
</evidence>
<keyword evidence="10" id="KW-0472">Membrane</keyword>
<comment type="caution">
    <text evidence="12">The sequence shown here is derived from an EMBL/GenBank/DDBJ whole genome shotgun (WGS) entry which is preliminary data.</text>
</comment>
<evidence type="ECO:0000256" key="3">
    <source>
        <dbReference type="ARBA" id="ARBA00022553"/>
    </source>
</evidence>
<feature type="transmembrane region" description="Helical" evidence="10">
    <location>
        <begin position="6"/>
        <end position="32"/>
    </location>
</feature>
<dbReference type="GO" id="GO:0000155">
    <property type="term" value="F:phosphorelay sensor kinase activity"/>
    <property type="evidence" value="ECO:0007669"/>
    <property type="project" value="InterPro"/>
</dbReference>
<dbReference type="Pfam" id="PF02518">
    <property type="entry name" value="HATPase_c"/>
    <property type="match status" value="1"/>
</dbReference>